<gene>
    <name evidence="2" type="ORF">CspeluHIS016_0802470</name>
</gene>
<reference evidence="2" key="1">
    <citation type="journal article" date="2023" name="BMC Genomics">
        <title>Chromosome-level genome assemblies of Cutaneotrichosporon spp. (Trichosporonales, Basidiomycota) reveal imbalanced evolution between nucleotide sequences and chromosome synteny.</title>
        <authorList>
            <person name="Kobayashi Y."/>
            <person name="Kayamori A."/>
            <person name="Aoki K."/>
            <person name="Shiwa Y."/>
            <person name="Matsutani M."/>
            <person name="Fujita N."/>
            <person name="Sugita T."/>
            <person name="Iwasaki W."/>
            <person name="Tanaka N."/>
            <person name="Takashima M."/>
        </authorList>
    </citation>
    <scope>NUCLEOTIDE SEQUENCE</scope>
    <source>
        <strain evidence="2">HIS016</strain>
    </source>
</reference>
<sequence length="558" mass="61963">MSLSVPPPFVALIKGGARYTPSLSRTTTASSASTESSITYIPPGAMSTASTMTLPTFEGVFPSAGRAVPRLAFRFLHVGPPRVPDIKLLSNIATLAAPETQVTTDALATAMVGVRRYAAAYKVSVPQRSVDSVTTDTSVFKAQAAWARGLHDTAIASARYLLGWIEEPSPTSKTAVNPDDAKMVQGAFEDSLLATVCMYTGFLEHAEFPPPIEAAVKDMEAGIAIAATSFDGLAVLLRVGHCAVQQVENNRLRAVEQATIVHGLLRKLANAVDAARIHQKRYERQTWDATVLLLKTRLLLFKLSVAISGLFANEIRRYRDFSQDENPKPSKAEIRSVEYGGWGDMARDAFWDVTDLMLSVAQEHGVSVLTRIQSEEDEVEASEAETDGDESAPDDEDGEQDEDEGSELEASDDEPPGLEQTLLAQALLSFMRFREVMECVWEDRSSKQFEESFDCFIQPPTHEDVEQEDGTVRMVATSERDWEGWDLLGLELCRGMTRAELAEFEEHNLDLALHKRWRARLRAEQRKRRSLSSTKREAERTESDDEDWGRVKRRKSCR</sequence>
<feature type="region of interest" description="Disordered" evidence="1">
    <location>
        <begin position="523"/>
        <end position="558"/>
    </location>
</feature>
<evidence type="ECO:0000313" key="2">
    <source>
        <dbReference type="EMBL" id="GMK59641.1"/>
    </source>
</evidence>
<accession>A0AAD3TZX0</accession>
<dbReference type="Proteomes" id="UP001222932">
    <property type="component" value="Unassembled WGS sequence"/>
</dbReference>
<proteinExistence type="predicted"/>
<feature type="region of interest" description="Disordered" evidence="1">
    <location>
        <begin position="371"/>
        <end position="417"/>
    </location>
</feature>
<organism evidence="2 3">
    <name type="scientific">Cutaneotrichosporon spelunceum</name>
    <dbReference type="NCBI Taxonomy" id="1672016"/>
    <lineage>
        <taxon>Eukaryota</taxon>
        <taxon>Fungi</taxon>
        <taxon>Dikarya</taxon>
        <taxon>Basidiomycota</taxon>
        <taxon>Agaricomycotina</taxon>
        <taxon>Tremellomycetes</taxon>
        <taxon>Trichosporonales</taxon>
        <taxon>Trichosporonaceae</taxon>
        <taxon>Cutaneotrichosporon</taxon>
    </lineage>
</organism>
<name>A0AAD3TZX0_9TREE</name>
<comment type="caution">
    <text evidence="2">The sequence shown here is derived from an EMBL/GenBank/DDBJ whole genome shotgun (WGS) entry which is preliminary data.</text>
</comment>
<dbReference type="EMBL" id="BTCM01000008">
    <property type="protein sequence ID" value="GMK59641.1"/>
    <property type="molecule type" value="Genomic_DNA"/>
</dbReference>
<keyword evidence="3" id="KW-1185">Reference proteome</keyword>
<dbReference type="AlphaFoldDB" id="A0AAD3TZX0"/>
<feature type="compositionally biased region" description="Acidic residues" evidence="1">
    <location>
        <begin position="375"/>
        <end position="416"/>
    </location>
</feature>
<protein>
    <submittedName>
        <fullName evidence="2">Uncharacterized protein</fullName>
    </submittedName>
</protein>
<evidence type="ECO:0000256" key="1">
    <source>
        <dbReference type="SAM" id="MobiDB-lite"/>
    </source>
</evidence>
<reference evidence="2" key="2">
    <citation type="submission" date="2023-06" db="EMBL/GenBank/DDBJ databases">
        <authorList>
            <person name="Kobayashi Y."/>
            <person name="Kayamori A."/>
            <person name="Aoki K."/>
            <person name="Shiwa Y."/>
            <person name="Fujita N."/>
            <person name="Sugita T."/>
            <person name="Iwasaki W."/>
            <person name="Tanaka N."/>
            <person name="Takashima M."/>
        </authorList>
    </citation>
    <scope>NUCLEOTIDE SEQUENCE</scope>
    <source>
        <strain evidence="2">HIS016</strain>
    </source>
</reference>
<evidence type="ECO:0000313" key="3">
    <source>
        <dbReference type="Proteomes" id="UP001222932"/>
    </source>
</evidence>